<comment type="caution">
    <text evidence="1">The sequence shown here is derived from an EMBL/GenBank/DDBJ whole genome shotgun (WGS) entry which is preliminary data.</text>
</comment>
<dbReference type="AlphaFoldDB" id="A0A2W5AIF4"/>
<accession>A0A2W5AIF4</accession>
<dbReference type="EMBL" id="QFMX01000109">
    <property type="protein sequence ID" value="PZO70511.1"/>
    <property type="molecule type" value="Genomic_DNA"/>
</dbReference>
<reference evidence="1 2" key="1">
    <citation type="submission" date="2017-08" db="EMBL/GenBank/DDBJ databases">
        <title>Infants hospitalized years apart are colonized by the same room-sourced microbial strains.</title>
        <authorList>
            <person name="Brooks B."/>
            <person name="Olm M.R."/>
            <person name="Firek B.A."/>
            <person name="Baker R."/>
            <person name="Thomas B.C."/>
            <person name="Morowitz M.J."/>
            <person name="Banfield J.F."/>
        </authorList>
    </citation>
    <scope>NUCLEOTIDE SEQUENCE [LARGE SCALE GENOMIC DNA]</scope>
    <source>
        <strain evidence="1">S2_018_000_R3_119</strain>
    </source>
</reference>
<dbReference type="CDD" id="cd17033">
    <property type="entry name" value="DR1245-like"/>
    <property type="match status" value="1"/>
</dbReference>
<protein>
    <recommendedName>
        <fullName evidence="3">YbjN domain-containing protein</fullName>
    </recommendedName>
</protein>
<proteinExistence type="predicted"/>
<gene>
    <name evidence="1" type="ORF">DI640_14905</name>
</gene>
<evidence type="ECO:0000313" key="1">
    <source>
        <dbReference type="EMBL" id="PZO70511.1"/>
    </source>
</evidence>
<evidence type="ECO:0008006" key="3">
    <source>
        <dbReference type="Google" id="ProtNLM"/>
    </source>
</evidence>
<sequence>MIADEFEGERTDEAPVDTLESYFEARSWTYDRLSDEEIVATAPGSWTQYELRGVWREADRVLQFLALPDIRVSADKFAAVYETIGLVNEQLWIGHFELWSSNGILLFRHAALLEAGGETPLSIDQAGTLIEAAVDECERFYPVFQFVLWGGKSPSDAIAAALIETHGEA</sequence>
<dbReference type="Pfam" id="PF10722">
    <property type="entry name" value="YbjN"/>
    <property type="match status" value="1"/>
</dbReference>
<dbReference type="Proteomes" id="UP000249555">
    <property type="component" value="Unassembled WGS sequence"/>
</dbReference>
<name>A0A2W5AIF4_9SPHN</name>
<organism evidence="1 2">
    <name type="scientific">Sphingomonas taxi</name>
    <dbReference type="NCBI Taxonomy" id="1549858"/>
    <lineage>
        <taxon>Bacteria</taxon>
        <taxon>Pseudomonadati</taxon>
        <taxon>Pseudomonadota</taxon>
        <taxon>Alphaproteobacteria</taxon>
        <taxon>Sphingomonadales</taxon>
        <taxon>Sphingomonadaceae</taxon>
        <taxon>Sphingomonas</taxon>
    </lineage>
</organism>
<dbReference type="InterPro" id="IPR019660">
    <property type="entry name" value="Put_sensory_transdc_reg_YbjN"/>
</dbReference>
<evidence type="ECO:0000313" key="2">
    <source>
        <dbReference type="Proteomes" id="UP000249555"/>
    </source>
</evidence>